<evidence type="ECO:0000313" key="1">
    <source>
        <dbReference type="EMBL" id="EWH10547.1"/>
    </source>
</evidence>
<dbReference type="EMBL" id="ARZX01000034">
    <property type="protein sequence ID" value="EWH10547.1"/>
    <property type="molecule type" value="Genomic_DNA"/>
</dbReference>
<gene>
    <name evidence="1" type="ORF">KLA_16627</name>
</gene>
<proteinExistence type="predicted"/>
<organism evidence="1 2">
    <name type="scientific">Cellulophaga geojensis KL-A</name>
    <dbReference type="NCBI Taxonomy" id="1328323"/>
    <lineage>
        <taxon>Bacteria</taxon>
        <taxon>Pseudomonadati</taxon>
        <taxon>Bacteroidota</taxon>
        <taxon>Flavobacteriia</taxon>
        <taxon>Flavobacteriales</taxon>
        <taxon>Flavobacteriaceae</taxon>
        <taxon>Cellulophaga</taxon>
    </lineage>
</organism>
<dbReference type="RefSeq" id="WP_034647145.1">
    <property type="nucleotide sequence ID" value="NZ_ARZX01000034.1"/>
</dbReference>
<sequence length="309" mass="35934">MLEEEFDIDALKRNETADFVAEVFYEELKFILNKDLDQMLIVENNGMNSRALSKDILDVSTLYKSISSKYKEFLVLHLSRNSIYHQLPEILFHPLVISTPSMSNKEVVEAIKENKRRELRNLNFFQPFDTDLFNESSKIINRHLNFLTDDDASENLFKIAQKILDAKLDIPKVKLFKLFFKLCNSEQLKENLPVIEDLIYEVLDLKVTLKYTPKIFNKIPFNTLGNGLLGIDFGLHGNVQSEVDDITVCILLNESVEDYNELLKNINNVKIILSFLIISNREIFVTYHLTGKLDFTLNNKYLGYDTYLN</sequence>
<accession>A0ABN0RJN2</accession>
<dbReference type="Proteomes" id="UP000019275">
    <property type="component" value="Unassembled WGS sequence"/>
</dbReference>
<evidence type="ECO:0000313" key="2">
    <source>
        <dbReference type="Proteomes" id="UP000019275"/>
    </source>
</evidence>
<keyword evidence="2" id="KW-1185">Reference proteome</keyword>
<comment type="caution">
    <text evidence="1">The sequence shown here is derived from an EMBL/GenBank/DDBJ whole genome shotgun (WGS) entry which is preliminary data.</text>
</comment>
<name>A0ABN0RJN2_9FLAO</name>
<reference evidence="1 2" key="1">
    <citation type="journal article" date="2014" name="Genome Announc.">
        <title>Draft Genome Sequence of the Carrageenan-Degrading Bacterium Cellulophaga sp. Strain KL-A, Isolated from Decaying Marine Algae.</title>
        <authorList>
            <person name="Shan D."/>
            <person name="Ying J."/>
            <person name="Li X."/>
            <person name="Gao Z."/>
            <person name="Wei G."/>
            <person name="Shao Z."/>
        </authorList>
    </citation>
    <scope>NUCLEOTIDE SEQUENCE [LARGE SCALE GENOMIC DNA]</scope>
    <source>
        <strain evidence="1 2">KL-A</strain>
    </source>
</reference>
<protein>
    <submittedName>
        <fullName evidence="1">Uncharacterized protein</fullName>
    </submittedName>
</protein>